<accession>A0AAJ7C1Z7</accession>
<dbReference type="KEGG" id="ccin:107269676"/>
<dbReference type="AlphaFoldDB" id="A0AAJ7C1Z7"/>
<dbReference type="InterPro" id="IPR011992">
    <property type="entry name" value="EF-hand-dom_pair"/>
</dbReference>
<keyword evidence="1" id="KW-0106">Calcium</keyword>
<reference evidence="5" key="1">
    <citation type="submission" date="2025-08" db="UniProtKB">
        <authorList>
            <consortium name="RefSeq"/>
        </authorList>
    </citation>
    <scope>IDENTIFICATION</scope>
</reference>
<keyword evidence="4" id="KW-1185">Reference proteome</keyword>
<evidence type="ECO:0000313" key="5">
    <source>
        <dbReference type="RefSeq" id="XP_015599287.1"/>
    </source>
</evidence>
<dbReference type="GeneID" id="107269676"/>
<sequence length="263" mass="30261">MALALLRVGVRSAISRGILEKRGAQALSCSLFASEQNAFRTENAYQYAHVAKRMYSKRNVHHTRASASVNEDSDSDSDSDDEHNRGESQFWRRKMRTLHSHLDVNKDGVISYDDFMLLGERFADLGHLSPAAKEEFEQVLRDMWVEQWGEISPYNLVSVEKYLEEMHHVLNDTSLKRKCHHFLPFLFKAVDKDGSGEISVQEFKLFFQCLGLSHDHAVVSFTFIDTNEDGKISFKEFVKLGRDYILSDDPTRPSKHFWGPLVE</sequence>
<dbReference type="InterPro" id="IPR052591">
    <property type="entry name" value="CML21-like"/>
</dbReference>
<feature type="region of interest" description="Disordered" evidence="2">
    <location>
        <begin position="61"/>
        <end position="87"/>
    </location>
</feature>
<proteinExistence type="predicted"/>
<dbReference type="Proteomes" id="UP000694920">
    <property type="component" value="Unplaced"/>
</dbReference>
<dbReference type="Gene3D" id="1.10.238.10">
    <property type="entry name" value="EF-hand"/>
    <property type="match status" value="1"/>
</dbReference>
<dbReference type="SMART" id="SM00054">
    <property type="entry name" value="EFh"/>
    <property type="match status" value="3"/>
</dbReference>
<feature type="domain" description="EF-hand" evidence="3">
    <location>
        <begin position="221"/>
        <end position="247"/>
    </location>
</feature>
<dbReference type="SUPFAM" id="SSF47473">
    <property type="entry name" value="EF-hand"/>
    <property type="match status" value="1"/>
</dbReference>
<dbReference type="CTD" id="31669"/>
<dbReference type="PROSITE" id="PS00018">
    <property type="entry name" value="EF_HAND_1"/>
    <property type="match status" value="3"/>
</dbReference>
<organism evidence="4 5">
    <name type="scientific">Cephus cinctus</name>
    <name type="common">Wheat stem sawfly</name>
    <dbReference type="NCBI Taxonomy" id="211228"/>
    <lineage>
        <taxon>Eukaryota</taxon>
        <taxon>Metazoa</taxon>
        <taxon>Ecdysozoa</taxon>
        <taxon>Arthropoda</taxon>
        <taxon>Hexapoda</taxon>
        <taxon>Insecta</taxon>
        <taxon>Pterygota</taxon>
        <taxon>Neoptera</taxon>
        <taxon>Endopterygota</taxon>
        <taxon>Hymenoptera</taxon>
        <taxon>Cephoidea</taxon>
        <taxon>Cephidae</taxon>
        <taxon>Cephus</taxon>
    </lineage>
</organism>
<dbReference type="PANTHER" id="PTHR23064">
    <property type="entry name" value="TROPONIN"/>
    <property type="match status" value="1"/>
</dbReference>
<feature type="domain" description="EF-hand" evidence="3">
    <location>
        <begin position="186"/>
        <end position="213"/>
    </location>
</feature>
<dbReference type="Pfam" id="PF13499">
    <property type="entry name" value="EF-hand_7"/>
    <property type="match status" value="1"/>
</dbReference>
<evidence type="ECO:0000259" key="3">
    <source>
        <dbReference type="PROSITE" id="PS50222"/>
    </source>
</evidence>
<evidence type="ECO:0000313" key="4">
    <source>
        <dbReference type="Proteomes" id="UP000694920"/>
    </source>
</evidence>
<dbReference type="PROSITE" id="PS50222">
    <property type="entry name" value="EF_HAND_2"/>
    <property type="match status" value="2"/>
</dbReference>
<name>A0AAJ7C1Z7_CEPCN</name>
<protein>
    <submittedName>
        <fullName evidence="5">Sarcoplasmic calcium-binding protein</fullName>
    </submittedName>
</protein>
<dbReference type="RefSeq" id="XP_015599287.1">
    <property type="nucleotide sequence ID" value="XM_015743801.2"/>
</dbReference>
<dbReference type="InterPro" id="IPR002048">
    <property type="entry name" value="EF_hand_dom"/>
</dbReference>
<evidence type="ECO:0000256" key="2">
    <source>
        <dbReference type="SAM" id="MobiDB-lite"/>
    </source>
</evidence>
<gene>
    <name evidence="5" type="primary">LOC107269676</name>
</gene>
<dbReference type="Pfam" id="PF13202">
    <property type="entry name" value="EF-hand_5"/>
    <property type="match status" value="1"/>
</dbReference>
<evidence type="ECO:0000256" key="1">
    <source>
        <dbReference type="ARBA" id="ARBA00022837"/>
    </source>
</evidence>
<feature type="compositionally biased region" description="Acidic residues" evidence="2">
    <location>
        <begin position="71"/>
        <end position="81"/>
    </location>
</feature>
<dbReference type="CDD" id="cd00051">
    <property type="entry name" value="EFh"/>
    <property type="match status" value="1"/>
</dbReference>
<dbReference type="InterPro" id="IPR018247">
    <property type="entry name" value="EF_Hand_1_Ca_BS"/>
</dbReference>
<dbReference type="GO" id="GO:0005509">
    <property type="term" value="F:calcium ion binding"/>
    <property type="evidence" value="ECO:0007669"/>
    <property type="project" value="InterPro"/>
</dbReference>